<keyword evidence="3" id="KW-1185">Reference proteome</keyword>
<sequence>MSVLPFADPETLRTLDLSLSDQEMEIEIDEIAKTEQWKKAKTLKCDVYLLNLNVEDICHFTFISLKVVSITARDLDFLRKTYISSSNFERLRFDLRHFNEQEELSNIWGPAFDSQFAIIWYFRIKDSEEKVLRIEILYYNMIPRVYYASCFSIIEMRNVPNEAIVHDHNEN</sequence>
<dbReference type="InterPro" id="IPR002900">
    <property type="entry name" value="DUF38/FTH_CAE_spp"/>
</dbReference>
<proteinExistence type="predicted"/>
<dbReference type="Proteomes" id="UP000230233">
    <property type="component" value="Chromosome V"/>
</dbReference>
<dbReference type="GO" id="GO:0045087">
    <property type="term" value="P:innate immune response"/>
    <property type="evidence" value="ECO:0007669"/>
    <property type="project" value="TreeGrafter"/>
</dbReference>
<dbReference type="InterPro" id="IPR040161">
    <property type="entry name" value="FB224"/>
</dbReference>
<accession>A0A2G5TR11</accession>
<feature type="domain" description="DUF38" evidence="1">
    <location>
        <begin position="1"/>
        <end position="103"/>
    </location>
</feature>
<evidence type="ECO:0000259" key="1">
    <source>
        <dbReference type="Pfam" id="PF01827"/>
    </source>
</evidence>
<evidence type="ECO:0000313" key="2">
    <source>
        <dbReference type="EMBL" id="PIC29749.1"/>
    </source>
</evidence>
<name>A0A2G5TR11_9PELO</name>
<evidence type="ECO:0000313" key="3">
    <source>
        <dbReference type="Proteomes" id="UP000230233"/>
    </source>
</evidence>
<reference evidence="3" key="1">
    <citation type="submission" date="2017-10" db="EMBL/GenBank/DDBJ databases">
        <title>Rapid genome shrinkage in a self-fertile nematode reveals novel sperm competition proteins.</title>
        <authorList>
            <person name="Yin D."/>
            <person name="Schwarz E.M."/>
            <person name="Thomas C.G."/>
            <person name="Felde R.L."/>
            <person name="Korf I.F."/>
            <person name="Cutter A.D."/>
            <person name="Schartner C.M."/>
            <person name="Ralston E.J."/>
            <person name="Meyer B.J."/>
            <person name="Haag E.S."/>
        </authorList>
    </citation>
    <scope>NUCLEOTIDE SEQUENCE [LARGE SCALE GENOMIC DNA]</scope>
    <source>
        <strain evidence="3">JU1422</strain>
    </source>
</reference>
<dbReference type="AlphaFoldDB" id="A0A2G5TR11"/>
<comment type="caution">
    <text evidence="2">The sequence shown here is derived from an EMBL/GenBank/DDBJ whole genome shotgun (WGS) entry which is preliminary data.</text>
</comment>
<dbReference type="Pfam" id="PF01827">
    <property type="entry name" value="FTH"/>
    <property type="match status" value="1"/>
</dbReference>
<dbReference type="PANTHER" id="PTHR23015">
    <property type="entry name" value="UNCHARACTERIZED C.ELEGANS PROTEIN"/>
    <property type="match status" value="1"/>
</dbReference>
<gene>
    <name evidence="2" type="primary">Cnig_chr_V.g21241</name>
    <name evidence="2" type="ORF">B9Z55_021241</name>
</gene>
<protein>
    <recommendedName>
        <fullName evidence="1">DUF38 domain-containing protein</fullName>
    </recommendedName>
</protein>
<dbReference type="EMBL" id="PDUG01000005">
    <property type="protein sequence ID" value="PIC29749.1"/>
    <property type="molecule type" value="Genomic_DNA"/>
</dbReference>
<organism evidence="2 3">
    <name type="scientific">Caenorhabditis nigoni</name>
    <dbReference type="NCBI Taxonomy" id="1611254"/>
    <lineage>
        <taxon>Eukaryota</taxon>
        <taxon>Metazoa</taxon>
        <taxon>Ecdysozoa</taxon>
        <taxon>Nematoda</taxon>
        <taxon>Chromadorea</taxon>
        <taxon>Rhabditida</taxon>
        <taxon>Rhabditina</taxon>
        <taxon>Rhabditomorpha</taxon>
        <taxon>Rhabditoidea</taxon>
        <taxon>Rhabditidae</taxon>
        <taxon>Peloderinae</taxon>
        <taxon>Caenorhabditis</taxon>
    </lineage>
</organism>
<dbReference type="PANTHER" id="PTHR23015:SF4">
    <property type="entry name" value="DUF38 DOMAIN-CONTAINING PROTEIN-RELATED"/>
    <property type="match status" value="1"/>
</dbReference>